<evidence type="ECO:0000313" key="3">
    <source>
        <dbReference type="Proteomes" id="UP001056384"/>
    </source>
</evidence>
<proteinExistence type="predicted"/>
<evidence type="ECO:0000256" key="1">
    <source>
        <dbReference type="SAM" id="SignalP"/>
    </source>
</evidence>
<gene>
    <name evidence="2" type="ORF">Slin15195_G069850</name>
</gene>
<dbReference type="OrthoDB" id="3648763at2759"/>
<keyword evidence="1" id="KW-0732">Signal</keyword>
<protein>
    <recommendedName>
        <fullName evidence="4">Invertebrate defensins family profile domain-containing protein</fullName>
    </recommendedName>
</protein>
<dbReference type="AlphaFoldDB" id="A0A9Q9AZS5"/>
<evidence type="ECO:0000313" key="2">
    <source>
        <dbReference type="EMBL" id="USW53666.1"/>
    </source>
</evidence>
<evidence type="ECO:0008006" key="4">
    <source>
        <dbReference type="Google" id="ProtNLM"/>
    </source>
</evidence>
<feature type="signal peptide" evidence="1">
    <location>
        <begin position="1"/>
        <end position="19"/>
    </location>
</feature>
<feature type="chain" id="PRO_5040438721" description="Invertebrate defensins family profile domain-containing protein" evidence="1">
    <location>
        <begin position="20"/>
        <end position="72"/>
    </location>
</feature>
<name>A0A9Q9AZS5_9PEZI</name>
<dbReference type="Proteomes" id="UP001056384">
    <property type="component" value="Chromosome 5"/>
</dbReference>
<keyword evidence="3" id="KW-1185">Reference proteome</keyword>
<organism evidence="2 3">
    <name type="scientific">Septoria linicola</name>
    <dbReference type="NCBI Taxonomy" id="215465"/>
    <lineage>
        <taxon>Eukaryota</taxon>
        <taxon>Fungi</taxon>
        <taxon>Dikarya</taxon>
        <taxon>Ascomycota</taxon>
        <taxon>Pezizomycotina</taxon>
        <taxon>Dothideomycetes</taxon>
        <taxon>Dothideomycetidae</taxon>
        <taxon>Mycosphaerellales</taxon>
        <taxon>Mycosphaerellaceae</taxon>
        <taxon>Septoria</taxon>
    </lineage>
</organism>
<reference evidence="2" key="1">
    <citation type="submission" date="2022-06" db="EMBL/GenBank/DDBJ databases">
        <title>Complete genome sequences of two strains of the flax pathogen Septoria linicola.</title>
        <authorList>
            <person name="Lapalu N."/>
            <person name="Simon A."/>
            <person name="Demenou B."/>
            <person name="Paumier D."/>
            <person name="Guillot M.-P."/>
            <person name="Gout L."/>
            <person name="Valade R."/>
        </authorList>
    </citation>
    <scope>NUCLEOTIDE SEQUENCE</scope>
    <source>
        <strain evidence="2">SE15195</strain>
    </source>
</reference>
<accession>A0A9Q9AZS5</accession>
<sequence length="72" mass="7642">MHFSNIIAALVAFVTFTVAAPVEERQLNGALLCPLLGTPLCNVQCMLVTQTSGQCAPNRKCFCADDAGTILE</sequence>
<dbReference type="EMBL" id="CP099422">
    <property type="protein sequence ID" value="USW53666.1"/>
    <property type="molecule type" value="Genomic_DNA"/>
</dbReference>